<gene>
    <name evidence="2" type="ORF">AALT52_09655</name>
</gene>
<comment type="caution">
    <text evidence="2">The sequence shown here is derived from an EMBL/GenBank/DDBJ whole genome shotgun (WGS) entry which is preliminary data.</text>
</comment>
<accession>A0ABV4DRM9</accession>
<dbReference type="Proteomes" id="UP001565236">
    <property type="component" value="Unassembled WGS sequence"/>
</dbReference>
<evidence type="ECO:0000313" key="2">
    <source>
        <dbReference type="EMBL" id="MEY8663127.1"/>
    </source>
</evidence>
<keyword evidence="1" id="KW-1133">Transmembrane helix</keyword>
<proteinExistence type="predicted"/>
<evidence type="ECO:0000313" key="3">
    <source>
        <dbReference type="Proteomes" id="UP001565236"/>
    </source>
</evidence>
<protein>
    <submittedName>
        <fullName evidence="2">Uncharacterized protein</fullName>
    </submittedName>
</protein>
<keyword evidence="1" id="KW-0812">Transmembrane</keyword>
<dbReference type="RefSeq" id="WP_369943200.1">
    <property type="nucleotide sequence ID" value="NZ_JBCLUF010000047.1"/>
</dbReference>
<sequence length="202" mass="23077">MKTRKINILLGVIIILNFGLATTFYFVQQHIDDQTANYQRKTKIIQENRGERRNTMLNNADPKSLERHQDEVNAEAYARKLYQILFNFDNSKEYNARAHKAKGIVSGNVLKDKKLFGTDKDSTGDSYVDSLQLRSRLYDIESYSGIEEKNGTIRVTSVITQAASRSGVPEGKQKFVYQSNFDPRRKVFTEVSKVGIVDEAVE</sequence>
<evidence type="ECO:0000256" key="1">
    <source>
        <dbReference type="SAM" id="Phobius"/>
    </source>
</evidence>
<feature type="transmembrane region" description="Helical" evidence="1">
    <location>
        <begin position="7"/>
        <end position="27"/>
    </location>
</feature>
<reference evidence="2 3" key="1">
    <citation type="submission" date="2024-03" db="EMBL/GenBank/DDBJ databases">
        <title>Mouse gut bacterial collection (mGBC) of GemPharmatech.</title>
        <authorList>
            <person name="He Y."/>
            <person name="Dong L."/>
            <person name="Wu D."/>
            <person name="Gao X."/>
            <person name="Lin Z."/>
        </authorList>
    </citation>
    <scope>NUCLEOTIDE SEQUENCE [LARGE SCALE GENOMIC DNA]</scope>
    <source>
        <strain evidence="2 3">15-30</strain>
    </source>
</reference>
<keyword evidence="1" id="KW-0472">Membrane</keyword>
<dbReference type="EMBL" id="JBCLUF010000047">
    <property type="protein sequence ID" value="MEY8663127.1"/>
    <property type="molecule type" value="Genomic_DNA"/>
</dbReference>
<name>A0ABV4DRM9_9LACO</name>
<keyword evidence="3" id="KW-1185">Reference proteome</keyword>
<organism evidence="2 3">
    <name type="scientific">Ligilactobacillus faecis</name>
    <dbReference type="NCBI Taxonomy" id="762833"/>
    <lineage>
        <taxon>Bacteria</taxon>
        <taxon>Bacillati</taxon>
        <taxon>Bacillota</taxon>
        <taxon>Bacilli</taxon>
        <taxon>Lactobacillales</taxon>
        <taxon>Lactobacillaceae</taxon>
        <taxon>Ligilactobacillus</taxon>
    </lineage>
</organism>